<name>A0AAD8SLQ7_LOLMU</name>
<accession>A0AAD8SLQ7</accession>
<reference evidence="1" key="1">
    <citation type="submission" date="2023-07" db="EMBL/GenBank/DDBJ databases">
        <title>A chromosome-level genome assembly of Lolium multiflorum.</title>
        <authorList>
            <person name="Chen Y."/>
            <person name="Copetti D."/>
            <person name="Kolliker R."/>
            <person name="Studer B."/>
        </authorList>
    </citation>
    <scope>NUCLEOTIDE SEQUENCE</scope>
    <source>
        <strain evidence="1">02402/16</strain>
        <tissue evidence="1">Leaf</tissue>
    </source>
</reference>
<dbReference type="Proteomes" id="UP001231189">
    <property type="component" value="Unassembled WGS sequence"/>
</dbReference>
<protein>
    <submittedName>
        <fullName evidence="1">Uncharacterized protein</fullName>
    </submittedName>
</protein>
<dbReference type="AlphaFoldDB" id="A0AAD8SLQ7"/>
<keyword evidence="2" id="KW-1185">Reference proteome</keyword>
<sequence length="172" mass="18856">MRGLRLWGVLSGEEHGRDYDETFAPVAHMTTVRTLLAVASVRRWGLLELSVLSIVGLMQCKHRHIRVLVQQTAPLSAIINLDDDDDEEGVDGSALCVILKNETERRRCCTAQGRAGRLAGRSWTRITPHGLKERRGSHGCFPVVGPCRFDLLPLPGLEPPAVAEALFPAIGS</sequence>
<comment type="caution">
    <text evidence="1">The sequence shown here is derived from an EMBL/GenBank/DDBJ whole genome shotgun (WGS) entry which is preliminary data.</text>
</comment>
<gene>
    <name evidence="1" type="ORF">QYE76_071739</name>
</gene>
<evidence type="ECO:0000313" key="2">
    <source>
        <dbReference type="Proteomes" id="UP001231189"/>
    </source>
</evidence>
<organism evidence="1 2">
    <name type="scientific">Lolium multiflorum</name>
    <name type="common">Italian ryegrass</name>
    <name type="synonym">Lolium perenne subsp. multiflorum</name>
    <dbReference type="NCBI Taxonomy" id="4521"/>
    <lineage>
        <taxon>Eukaryota</taxon>
        <taxon>Viridiplantae</taxon>
        <taxon>Streptophyta</taxon>
        <taxon>Embryophyta</taxon>
        <taxon>Tracheophyta</taxon>
        <taxon>Spermatophyta</taxon>
        <taxon>Magnoliopsida</taxon>
        <taxon>Liliopsida</taxon>
        <taxon>Poales</taxon>
        <taxon>Poaceae</taxon>
        <taxon>BOP clade</taxon>
        <taxon>Pooideae</taxon>
        <taxon>Poodae</taxon>
        <taxon>Poeae</taxon>
        <taxon>Poeae Chloroplast Group 2 (Poeae type)</taxon>
        <taxon>Loliodinae</taxon>
        <taxon>Loliinae</taxon>
        <taxon>Lolium</taxon>
    </lineage>
</organism>
<proteinExistence type="predicted"/>
<evidence type="ECO:0000313" key="1">
    <source>
        <dbReference type="EMBL" id="KAK1653934.1"/>
    </source>
</evidence>
<dbReference type="EMBL" id="JAUUTY010000004">
    <property type="protein sequence ID" value="KAK1653934.1"/>
    <property type="molecule type" value="Genomic_DNA"/>
</dbReference>